<evidence type="ECO:0000313" key="2">
    <source>
        <dbReference type="EMBL" id="QEZ68025.1"/>
    </source>
</evidence>
<dbReference type="InterPro" id="IPR005039">
    <property type="entry name" value="Ant_C"/>
</dbReference>
<proteinExistence type="predicted"/>
<dbReference type="Proteomes" id="UP000326961">
    <property type="component" value="Chromosome"/>
</dbReference>
<reference evidence="2 3" key="1">
    <citation type="submission" date="2018-09" db="EMBL/GenBank/DDBJ databases">
        <title>A clostridial neurotoxin that targets Anopheles mosquitoes.</title>
        <authorList>
            <person name="Contreras E."/>
            <person name="Masuyer G."/>
            <person name="Qureshi N."/>
            <person name="Chawla S."/>
            <person name="Lim H.L."/>
            <person name="Chen J."/>
            <person name="Stenmark P."/>
            <person name="Gill S."/>
        </authorList>
    </citation>
    <scope>NUCLEOTIDE SEQUENCE [LARGE SCALE GENOMIC DNA]</scope>
    <source>
        <strain evidence="2 3">Cbm</strain>
    </source>
</reference>
<dbReference type="SMART" id="SM01040">
    <property type="entry name" value="Bro-N"/>
    <property type="match status" value="1"/>
</dbReference>
<evidence type="ECO:0000259" key="1">
    <source>
        <dbReference type="PROSITE" id="PS51750"/>
    </source>
</evidence>
<gene>
    <name evidence="2" type="ORF">D4A35_03385</name>
</gene>
<dbReference type="InterPro" id="IPR003497">
    <property type="entry name" value="BRO_N_domain"/>
</dbReference>
<feature type="domain" description="Bro-N" evidence="1">
    <location>
        <begin position="14"/>
        <end position="123"/>
    </location>
</feature>
<dbReference type="RefSeq" id="WP_150885918.1">
    <property type="nucleotide sequence ID" value="NZ_CP032452.1"/>
</dbReference>
<sequence>MMELQVIDKREVKETQIETFNNTELKINVRTIKFEDGTIGINAEDAAKGFGFTTIAKSGNECVRWSRINEYLQEFGFDHKWAKDDYIPESLFYMLGMKANNKTAQDFQKWLAMEVIPSIRQTGGYIPHNEDDDDATIMAKALLISQKTIEKKDNKIKALEKETLKLVDVIESQKPKLEYLDQILSCDDALLVTNIAFDYGLTAQALNKILCEERIQRKLRGQWVLYSDYLGKGYTKTETEIYGDKPRAQTLWTQKGRMLIHEVLTKREVKAMMDLELAEA</sequence>
<organism evidence="2 3">
    <name type="scientific">Paraclostridium bifermentans</name>
    <name type="common">Clostridium bifermentans</name>
    <dbReference type="NCBI Taxonomy" id="1490"/>
    <lineage>
        <taxon>Bacteria</taxon>
        <taxon>Bacillati</taxon>
        <taxon>Bacillota</taxon>
        <taxon>Clostridia</taxon>
        <taxon>Peptostreptococcales</taxon>
        <taxon>Peptostreptococcaceae</taxon>
        <taxon>Paraclostridium</taxon>
    </lineage>
</organism>
<name>A0A5P3XD72_PARBF</name>
<protein>
    <recommendedName>
        <fullName evidence="1">Bro-N domain-containing protein</fullName>
    </recommendedName>
</protein>
<dbReference type="Pfam" id="PF03374">
    <property type="entry name" value="ANT"/>
    <property type="match status" value="1"/>
</dbReference>
<dbReference type="EMBL" id="CP032452">
    <property type="protein sequence ID" value="QEZ68025.1"/>
    <property type="molecule type" value="Genomic_DNA"/>
</dbReference>
<dbReference type="PROSITE" id="PS51750">
    <property type="entry name" value="BRO_N"/>
    <property type="match status" value="1"/>
</dbReference>
<dbReference type="GO" id="GO:0003677">
    <property type="term" value="F:DNA binding"/>
    <property type="evidence" value="ECO:0007669"/>
    <property type="project" value="InterPro"/>
</dbReference>
<dbReference type="AlphaFoldDB" id="A0A5P3XD72"/>
<accession>A0A5P3XD72</accession>
<evidence type="ECO:0000313" key="3">
    <source>
        <dbReference type="Proteomes" id="UP000326961"/>
    </source>
</evidence>